<reference evidence="3" key="1">
    <citation type="journal article" date="2019" name="Int. J. Syst. Evol. Microbiol.">
        <title>The Global Catalogue of Microorganisms (GCM) 10K type strain sequencing project: providing services to taxonomists for standard genome sequencing and annotation.</title>
        <authorList>
            <consortium name="The Broad Institute Genomics Platform"/>
            <consortium name="The Broad Institute Genome Sequencing Center for Infectious Disease"/>
            <person name="Wu L."/>
            <person name="Ma J."/>
        </authorList>
    </citation>
    <scope>NUCLEOTIDE SEQUENCE [LARGE SCALE GENOMIC DNA]</scope>
    <source>
        <strain evidence="3">CGMCC-1.15741</strain>
    </source>
</reference>
<dbReference type="PANTHER" id="PTHR34610">
    <property type="entry name" value="SSL7007 PROTEIN"/>
    <property type="match status" value="1"/>
</dbReference>
<dbReference type="Pfam" id="PF13470">
    <property type="entry name" value="PIN_3"/>
    <property type="match status" value="1"/>
</dbReference>
<evidence type="ECO:0000259" key="1">
    <source>
        <dbReference type="Pfam" id="PF13470"/>
    </source>
</evidence>
<protein>
    <submittedName>
        <fullName evidence="2">Toxin-antitoxin system toxin component, PIN family</fullName>
    </submittedName>
</protein>
<dbReference type="PANTHER" id="PTHR34610:SF4">
    <property type="entry name" value="SLL8027 PROTEIN"/>
    <property type="match status" value="1"/>
</dbReference>
<keyword evidence="3" id="KW-1185">Reference proteome</keyword>
<feature type="domain" description="PIN" evidence="1">
    <location>
        <begin position="4"/>
        <end position="117"/>
    </location>
</feature>
<dbReference type="Proteomes" id="UP001596303">
    <property type="component" value="Unassembled WGS sequence"/>
</dbReference>
<dbReference type="RefSeq" id="WP_377378835.1">
    <property type="nucleotide sequence ID" value="NZ_JBHSSW010000012.1"/>
</dbReference>
<dbReference type="EMBL" id="JBHSSW010000012">
    <property type="protein sequence ID" value="MFC6198539.1"/>
    <property type="molecule type" value="Genomic_DNA"/>
</dbReference>
<accession>A0ABW1SAF0</accession>
<organism evidence="2 3">
    <name type="scientific">Ponticaulis profundi</name>
    <dbReference type="NCBI Taxonomy" id="2665222"/>
    <lineage>
        <taxon>Bacteria</taxon>
        <taxon>Pseudomonadati</taxon>
        <taxon>Pseudomonadota</taxon>
        <taxon>Alphaproteobacteria</taxon>
        <taxon>Hyphomonadales</taxon>
        <taxon>Hyphomonadaceae</taxon>
        <taxon>Ponticaulis</taxon>
    </lineage>
</organism>
<comment type="caution">
    <text evidence="2">The sequence shown here is derived from an EMBL/GenBank/DDBJ whole genome shotgun (WGS) entry which is preliminary data.</text>
</comment>
<evidence type="ECO:0000313" key="2">
    <source>
        <dbReference type="EMBL" id="MFC6198539.1"/>
    </source>
</evidence>
<gene>
    <name evidence="2" type="ORF">ACFQDM_10625</name>
</gene>
<dbReference type="InterPro" id="IPR002850">
    <property type="entry name" value="PIN_toxin-like"/>
</dbReference>
<proteinExistence type="predicted"/>
<name>A0ABW1SAF0_9PROT</name>
<evidence type="ECO:0000313" key="3">
    <source>
        <dbReference type="Proteomes" id="UP001596303"/>
    </source>
</evidence>
<dbReference type="SUPFAM" id="SSF88723">
    <property type="entry name" value="PIN domain-like"/>
    <property type="match status" value="1"/>
</dbReference>
<sequence length="190" mass="20964">MTCAVLDACVLIGSVRRHALLMFAHAEAYEPVWSNTILQEVRHNLPKALGNSGLDTASQQQHAEHICDLLQHAFPGALTSMPDQDDNQPRLPDPDDAHVLALAIASGADTIVTENIRDFPKPVLSQLGLRAIRTDDFLVELADQKPDQAIKAFQFLTDILMGEGFTAEDIYATFHRVGLKKLTRTLQKIT</sequence>
<dbReference type="InterPro" id="IPR029060">
    <property type="entry name" value="PIN-like_dom_sf"/>
</dbReference>
<dbReference type="InterPro" id="IPR002716">
    <property type="entry name" value="PIN_dom"/>
</dbReference>